<reference evidence="1 2" key="1">
    <citation type="submission" date="2024-03" db="EMBL/GenBank/DDBJ databases">
        <title>Novel Streptomyces species of biotechnological and ecological value are a feature of Machair soil.</title>
        <authorList>
            <person name="Prole J.R."/>
            <person name="Goodfellow M."/>
            <person name="Allenby N."/>
            <person name="Ward A.C."/>
        </authorList>
    </citation>
    <scope>NUCLEOTIDE SEQUENCE [LARGE SCALE GENOMIC DNA]</scope>
    <source>
        <strain evidence="1 2">MS1.AVA.1</strain>
    </source>
</reference>
<sequence length="48" mass="5168">MRWTAGPDGSYDGLAQAVLLVTRRTSPTTPSSTYSKRYWTATTCSAPG</sequence>
<comment type="caution">
    <text evidence="1">The sequence shown here is derived from an EMBL/GenBank/DDBJ whole genome shotgun (WGS) entry which is preliminary data.</text>
</comment>
<keyword evidence="2" id="KW-1185">Reference proteome</keyword>
<dbReference type="Proteomes" id="UP001376459">
    <property type="component" value="Unassembled WGS sequence"/>
</dbReference>
<evidence type="ECO:0000313" key="1">
    <source>
        <dbReference type="EMBL" id="MEJ8668139.1"/>
    </source>
</evidence>
<proteinExistence type="predicted"/>
<accession>A0ABU8UGV1</accession>
<dbReference type="EMBL" id="JBBKAK010000001">
    <property type="protein sequence ID" value="MEJ8668139.1"/>
    <property type="molecule type" value="Genomic_DNA"/>
</dbReference>
<gene>
    <name evidence="1" type="ORF">WKI71_04850</name>
</gene>
<organism evidence="1 2">
    <name type="scientific">Streptomyces machairae</name>
    <dbReference type="NCBI Taxonomy" id="3134109"/>
    <lineage>
        <taxon>Bacteria</taxon>
        <taxon>Bacillati</taxon>
        <taxon>Actinomycetota</taxon>
        <taxon>Actinomycetes</taxon>
        <taxon>Kitasatosporales</taxon>
        <taxon>Streptomycetaceae</taxon>
        <taxon>Streptomyces</taxon>
    </lineage>
</organism>
<name>A0ABU8UGV1_9ACTN</name>
<protein>
    <submittedName>
        <fullName evidence="1">Uncharacterized protein</fullName>
    </submittedName>
</protein>
<evidence type="ECO:0000313" key="2">
    <source>
        <dbReference type="Proteomes" id="UP001376459"/>
    </source>
</evidence>